<keyword evidence="8" id="KW-0802">TPR repeat</keyword>
<feature type="repeat" description="TPR" evidence="8">
    <location>
        <begin position="548"/>
        <end position="581"/>
    </location>
</feature>
<evidence type="ECO:0000256" key="9">
    <source>
        <dbReference type="SAM" id="Phobius"/>
    </source>
</evidence>
<comment type="subcellular location">
    <subcellularLocation>
        <location evidence="1">Cell membrane</location>
        <topology evidence="1">Multi-pass membrane protein</topology>
    </subcellularLocation>
</comment>
<feature type="transmembrane region" description="Helical" evidence="9">
    <location>
        <begin position="318"/>
        <end position="336"/>
    </location>
</feature>
<feature type="transmembrane region" description="Helical" evidence="9">
    <location>
        <begin position="397"/>
        <end position="415"/>
    </location>
</feature>
<evidence type="ECO:0000259" key="10">
    <source>
        <dbReference type="Pfam" id="PF13231"/>
    </source>
</evidence>
<sequence length="626" mass="71894">MARVSDPLFYNPQMDALYHHQWAMAIANGQEFIHDAYFRAPLYPFFLGLIYKVFGVNLFLVRVIQALIGSLSCGLLYLISRRLFTERVARISGLVLTFYPLAIYFDGELLIANLLIFLLLLGFLFLVRSQKIDRQWYWSGLCFGLATIARPNVLVFVIVVTIWLLFFFKANRFKRLIQFLIPVILVIAPVTIRNYAKSKRLVLIAWQAGTNFYIGNNPNSDGVTAILPNTRGSWWGGYYDVKRVAERALGRELKGADIDLYWLSQGLKFFKDNPFSALRLLLRKCYLWLSGYEVSNNRDIYFFKNYTFLKFLIFRTDWLAFPFGLLFPLSLIGLYLSKKNWRQQLRGNPSILPQKISSNLGSLRDKVPQLLLVYLFLITYSLSFIIFFVTARYRMPVVVLLIPFAVLGIDGIRQAKKSQRIISLIIFIIAYLLFNFNLVQIGKTNQAQNHFLAALGFHETGKIGKAIKELDQALAEDSAVNILALASTIRLELGDTYGAKQIGQASVRLWHNLADAYGVMGNVYATLNQFDSATVYFEQAVKLDPYSIQALNNLGNLALMQNDLSRARYYYNRALAIDPNFTLALFHLGLVNYYEGKKRAAHQLWERVLQLDPKNYKAREALFRLQ</sequence>
<keyword evidence="2" id="KW-1003">Cell membrane</keyword>
<feature type="transmembrane region" description="Helical" evidence="9">
    <location>
        <begin position="88"/>
        <end position="105"/>
    </location>
</feature>
<evidence type="ECO:0000256" key="7">
    <source>
        <dbReference type="ARBA" id="ARBA00023136"/>
    </source>
</evidence>
<keyword evidence="7 9" id="KW-0472">Membrane</keyword>
<dbReference type="GO" id="GO:0005886">
    <property type="term" value="C:plasma membrane"/>
    <property type="evidence" value="ECO:0007669"/>
    <property type="project" value="UniProtKB-SubCell"/>
</dbReference>
<feature type="repeat" description="TPR" evidence="8">
    <location>
        <begin position="582"/>
        <end position="615"/>
    </location>
</feature>
<protein>
    <submittedName>
        <fullName evidence="11">Tetratricopeptide repeat protein</fullName>
    </submittedName>
</protein>
<dbReference type="GO" id="GO:0016763">
    <property type="term" value="F:pentosyltransferase activity"/>
    <property type="evidence" value="ECO:0007669"/>
    <property type="project" value="TreeGrafter"/>
</dbReference>
<dbReference type="SMART" id="SM00028">
    <property type="entry name" value="TPR"/>
    <property type="match status" value="4"/>
</dbReference>
<evidence type="ECO:0000256" key="2">
    <source>
        <dbReference type="ARBA" id="ARBA00022475"/>
    </source>
</evidence>
<proteinExistence type="predicted"/>
<feature type="transmembrane region" description="Helical" evidence="9">
    <location>
        <begin position="371"/>
        <end position="390"/>
    </location>
</feature>
<dbReference type="InterPro" id="IPR050297">
    <property type="entry name" value="LipidA_mod_glycosyltrf_83"/>
</dbReference>
<dbReference type="AlphaFoldDB" id="A0A7C6E968"/>
<feature type="repeat" description="TPR" evidence="8">
    <location>
        <begin position="514"/>
        <end position="547"/>
    </location>
</feature>
<dbReference type="PROSITE" id="PS50005">
    <property type="entry name" value="TPR"/>
    <property type="match status" value="3"/>
</dbReference>
<dbReference type="Pfam" id="PF13231">
    <property type="entry name" value="PMT_2"/>
    <property type="match status" value="1"/>
</dbReference>
<feature type="transmembrane region" description="Helical" evidence="9">
    <location>
        <begin position="59"/>
        <end position="79"/>
    </location>
</feature>
<feature type="transmembrane region" description="Helical" evidence="9">
    <location>
        <begin position="176"/>
        <end position="196"/>
    </location>
</feature>
<gene>
    <name evidence="11" type="ORF">ENW73_00115</name>
</gene>
<name>A0A7C6E968_UNCW3</name>
<organism evidence="11">
    <name type="scientific">candidate division WOR-3 bacterium</name>
    <dbReference type="NCBI Taxonomy" id="2052148"/>
    <lineage>
        <taxon>Bacteria</taxon>
        <taxon>Bacteria division WOR-3</taxon>
    </lineage>
</organism>
<dbReference type="GO" id="GO:0009103">
    <property type="term" value="P:lipopolysaccharide biosynthetic process"/>
    <property type="evidence" value="ECO:0007669"/>
    <property type="project" value="UniProtKB-ARBA"/>
</dbReference>
<dbReference type="PANTHER" id="PTHR33908">
    <property type="entry name" value="MANNOSYLTRANSFERASE YKCB-RELATED"/>
    <property type="match status" value="1"/>
</dbReference>
<keyword evidence="5 9" id="KW-0812">Transmembrane</keyword>
<evidence type="ECO:0000313" key="11">
    <source>
        <dbReference type="EMBL" id="HHS51258.1"/>
    </source>
</evidence>
<feature type="transmembrane region" description="Helical" evidence="9">
    <location>
        <begin position="111"/>
        <end position="127"/>
    </location>
</feature>
<dbReference type="EMBL" id="DTLI01000007">
    <property type="protein sequence ID" value="HHS51258.1"/>
    <property type="molecule type" value="Genomic_DNA"/>
</dbReference>
<reference evidence="11" key="1">
    <citation type="journal article" date="2020" name="mSystems">
        <title>Genome- and Community-Level Interaction Insights into Carbon Utilization and Element Cycling Functions of Hydrothermarchaeota in Hydrothermal Sediment.</title>
        <authorList>
            <person name="Zhou Z."/>
            <person name="Liu Y."/>
            <person name="Xu W."/>
            <person name="Pan J."/>
            <person name="Luo Z.H."/>
            <person name="Li M."/>
        </authorList>
    </citation>
    <scope>NUCLEOTIDE SEQUENCE [LARGE SCALE GENOMIC DNA]</scope>
    <source>
        <strain evidence="11">SpSt-876</strain>
    </source>
</reference>
<evidence type="ECO:0000256" key="1">
    <source>
        <dbReference type="ARBA" id="ARBA00004651"/>
    </source>
</evidence>
<evidence type="ECO:0000256" key="3">
    <source>
        <dbReference type="ARBA" id="ARBA00022676"/>
    </source>
</evidence>
<feature type="transmembrane region" description="Helical" evidence="9">
    <location>
        <begin position="421"/>
        <end position="439"/>
    </location>
</feature>
<feature type="domain" description="Glycosyltransferase RgtA/B/C/D-like" evidence="10">
    <location>
        <begin position="39"/>
        <end position="190"/>
    </location>
</feature>
<keyword evidence="4" id="KW-0808">Transferase</keyword>
<dbReference type="Pfam" id="PF13432">
    <property type="entry name" value="TPR_16"/>
    <property type="match status" value="1"/>
</dbReference>
<keyword evidence="6 9" id="KW-1133">Transmembrane helix</keyword>
<keyword evidence="3" id="KW-0328">Glycosyltransferase</keyword>
<dbReference type="PANTHER" id="PTHR33908:SF11">
    <property type="entry name" value="MEMBRANE PROTEIN"/>
    <property type="match status" value="1"/>
</dbReference>
<dbReference type="InterPro" id="IPR011990">
    <property type="entry name" value="TPR-like_helical_dom_sf"/>
</dbReference>
<accession>A0A7C6E968</accession>
<dbReference type="Gene3D" id="1.25.40.10">
    <property type="entry name" value="Tetratricopeptide repeat domain"/>
    <property type="match status" value="1"/>
</dbReference>
<evidence type="ECO:0000256" key="6">
    <source>
        <dbReference type="ARBA" id="ARBA00022989"/>
    </source>
</evidence>
<comment type="caution">
    <text evidence="11">The sequence shown here is derived from an EMBL/GenBank/DDBJ whole genome shotgun (WGS) entry which is preliminary data.</text>
</comment>
<evidence type="ECO:0000256" key="8">
    <source>
        <dbReference type="PROSITE-ProRule" id="PRU00339"/>
    </source>
</evidence>
<dbReference type="SUPFAM" id="SSF48452">
    <property type="entry name" value="TPR-like"/>
    <property type="match status" value="1"/>
</dbReference>
<evidence type="ECO:0000256" key="5">
    <source>
        <dbReference type="ARBA" id="ARBA00022692"/>
    </source>
</evidence>
<dbReference type="InterPro" id="IPR038731">
    <property type="entry name" value="RgtA/B/C-like"/>
</dbReference>
<evidence type="ECO:0000256" key="4">
    <source>
        <dbReference type="ARBA" id="ARBA00022679"/>
    </source>
</evidence>
<dbReference type="PROSITE" id="PS50293">
    <property type="entry name" value="TPR_REGION"/>
    <property type="match status" value="1"/>
</dbReference>
<dbReference type="InterPro" id="IPR019734">
    <property type="entry name" value="TPR_rpt"/>
</dbReference>
<feature type="transmembrane region" description="Helical" evidence="9">
    <location>
        <begin position="148"/>
        <end position="170"/>
    </location>
</feature>